<comment type="caution">
    <text evidence="3">The sequence shown here is derived from an EMBL/GenBank/DDBJ whole genome shotgun (WGS) entry which is preliminary data.</text>
</comment>
<keyword evidence="4" id="KW-1185">Reference proteome</keyword>
<evidence type="ECO:0008006" key="5">
    <source>
        <dbReference type="Google" id="ProtNLM"/>
    </source>
</evidence>
<sequence length="214" mass="24351">MNKKFKERNLNENPSASFKKRMIRNKDKVKNNKYERQYEKLSGEEKEDDIITPSMKKFRMLVGALSVVGIIWSFINISVNSGELNYKDSIKVGKIKGIEVGDRLSEKSMKFTPKDFSVKKSGEYGEIELSIWNFSDKEDGDYVQVLVNGTPQTEAFSIRHRVTKIGVPDKSIIQVKGIRDGSNNGITYAVFFNKTGETYLNTAPLNGENIYTLK</sequence>
<dbReference type="EMBL" id="BAAACG010000008">
    <property type="protein sequence ID" value="GAA0737476.1"/>
    <property type="molecule type" value="Genomic_DNA"/>
</dbReference>
<reference evidence="4" key="1">
    <citation type="journal article" date="2019" name="Int. J. Syst. Evol. Microbiol.">
        <title>The Global Catalogue of Microorganisms (GCM) 10K type strain sequencing project: providing services to taxonomists for standard genome sequencing and annotation.</title>
        <authorList>
            <consortium name="The Broad Institute Genomics Platform"/>
            <consortium name="The Broad Institute Genome Sequencing Center for Infectious Disease"/>
            <person name="Wu L."/>
            <person name="Ma J."/>
        </authorList>
    </citation>
    <scope>NUCLEOTIDE SEQUENCE [LARGE SCALE GENOMIC DNA]</scope>
    <source>
        <strain evidence="4">JCM 1407</strain>
    </source>
</reference>
<name>A0ABP3URT9_9CLOT</name>
<dbReference type="Proteomes" id="UP001501510">
    <property type="component" value="Unassembled WGS sequence"/>
</dbReference>
<evidence type="ECO:0000313" key="3">
    <source>
        <dbReference type="EMBL" id="GAA0737476.1"/>
    </source>
</evidence>
<accession>A0ABP3URT9</accession>
<evidence type="ECO:0000256" key="1">
    <source>
        <dbReference type="SAM" id="MobiDB-lite"/>
    </source>
</evidence>
<feature type="region of interest" description="Disordered" evidence="1">
    <location>
        <begin position="1"/>
        <end position="30"/>
    </location>
</feature>
<dbReference type="RefSeq" id="WP_343760197.1">
    <property type="nucleotide sequence ID" value="NZ_BAAACG010000008.1"/>
</dbReference>
<evidence type="ECO:0000256" key="2">
    <source>
        <dbReference type="SAM" id="Phobius"/>
    </source>
</evidence>
<organism evidence="3 4">
    <name type="scientific">Clostridium oceanicum</name>
    <dbReference type="NCBI Taxonomy" id="1543"/>
    <lineage>
        <taxon>Bacteria</taxon>
        <taxon>Bacillati</taxon>
        <taxon>Bacillota</taxon>
        <taxon>Clostridia</taxon>
        <taxon>Eubacteriales</taxon>
        <taxon>Clostridiaceae</taxon>
        <taxon>Clostridium</taxon>
    </lineage>
</organism>
<proteinExistence type="predicted"/>
<feature type="transmembrane region" description="Helical" evidence="2">
    <location>
        <begin position="60"/>
        <end position="79"/>
    </location>
</feature>
<keyword evidence="2" id="KW-1133">Transmembrane helix</keyword>
<gene>
    <name evidence="3" type="ORF">GCM10008906_13670</name>
</gene>
<keyword evidence="2" id="KW-0472">Membrane</keyword>
<keyword evidence="2" id="KW-0812">Transmembrane</keyword>
<evidence type="ECO:0000313" key="4">
    <source>
        <dbReference type="Proteomes" id="UP001501510"/>
    </source>
</evidence>
<protein>
    <recommendedName>
        <fullName evidence="5">DUF4352 domain-containing protein</fullName>
    </recommendedName>
</protein>